<proteinExistence type="predicted"/>
<accession>A0A0V1AHN3</accession>
<sequence length="31" mass="3904">MEQNFFDLNILLKRIHTRFILQIPRYGKERL</sequence>
<evidence type="ECO:0000313" key="1">
    <source>
        <dbReference type="EMBL" id="KRY24353.1"/>
    </source>
</evidence>
<dbReference type="InParanoid" id="A0A0V1AHN3"/>
<dbReference type="EMBL" id="JYDH01001795">
    <property type="protein sequence ID" value="KRY24353.1"/>
    <property type="molecule type" value="Genomic_DNA"/>
</dbReference>
<evidence type="ECO:0000313" key="2">
    <source>
        <dbReference type="Proteomes" id="UP000054776"/>
    </source>
</evidence>
<dbReference type="AlphaFoldDB" id="A0A0V1AHN3"/>
<comment type="caution">
    <text evidence="1">The sequence shown here is derived from an EMBL/GenBank/DDBJ whole genome shotgun (WGS) entry which is preliminary data.</text>
</comment>
<organism evidence="1 2">
    <name type="scientific">Trichinella spiralis</name>
    <name type="common">Trichina worm</name>
    <dbReference type="NCBI Taxonomy" id="6334"/>
    <lineage>
        <taxon>Eukaryota</taxon>
        <taxon>Metazoa</taxon>
        <taxon>Ecdysozoa</taxon>
        <taxon>Nematoda</taxon>
        <taxon>Enoplea</taxon>
        <taxon>Dorylaimia</taxon>
        <taxon>Trichinellida</taxon>
        <taxon>Trichinellidae</taxon>
        <taxon>Trichinella</taxon>
    </lineage>
</organism>
<name>A0A0V1AHN3_TRISP</name>
<keyword evidence="2" id="KW-1185">Reference proteome</keyword>
<reference evidence="1 2" key="1">
    <citation type="submission" date="2015-01" db="EMBL/GenBank/DDBJ databases">
        <title>Evolution of Trichinella species and genotypes.</title>
        <authorList>
            <person name="Korhonen P.K."/>
            <person name="Edoardo P."/>
            <person name="Giuseppe L.R."/>
            <person name="Gasser R.B."/>
        </authorList>
    </citation>
    <scope>NUCLEOTIDE SEQUENCE [LARGE SCALE GENOMIC DNA]</scope>
    <source>
        <strain evidence="1">ISS3</strain>
    </source>
</reference>
<protein>
    <submittedName>
        <fullName evidence="1">Uncharacterized protein</fullName>
    </submittedName>
</protein>
<dbReference type="Proteomes" id="UP000054776">
    <property type="component" value="Unassembled WGS sequence"/>
</dbReference>
<gene>
    <name evidence="1" type="ORF">T01_11784</name>
</gene>